<gene>
    <name evidence="1" type="ORF">HAX54_016963</name>
</gene>
<evidence type="ECO:0000313" key="1">
    <source>
        <dbReference type="EMBL" id="MCE5166290.1"/>
    </source>
</evidence>
<accession>A0ABS8Y6R1</accession>
<comment type="caution">
    <text evidence="1">The sequence shown here is derived from an EMBL/GenBank/DDBJ whole genome shotgun (WGS) entry which is preliminary data.</text>
</comment>
<dbReference type="Proteomes" id="UP000823775">
    <property type="component" value="Unassembled WGS sequence"/>
</dbReference>
<dbReference type="EMBL" id="JACEIK010021030">
    <property type="protein sequence ID" value="MCE5166290.1"/>
    <property type="molecule type" value="Genomic_DNA"/>
</dbReference>
<name>A0ABS8Y6R1_DATST</name>
<protein>
    <submittedName>
        <fullName evidence="1">Uncharacterized protein</fullName>
    </submittedName>
</protein>
<organism evidence="1 2">
    <name type="scientific">Datura stramonium</name>
    <name type="common">Jimsonweed</name>
    <name type="synonym">Common thornapple</name>
    <dbReference type="NCBI Taxonomy" id="4076"/>
    <lineage>
        <taxon>Eukaryota</taxon>
        <taxon>Viridiplantae</taxon>
        <taxon>Streptophyta</taxon>
        <taxon>Embryophyta</taxon>
        <taxon>Tracheophyta</taxon>
        <taxon>Spermatophyta</taxon>
        <taxon>Magnoliopsida</taxon>
        <taxon>eudicotyledons</taxon>
        <taxon>Gunneridae</taxon>
        <taxon>Pentapetalae</taxon>
        <taxon>asterids</taxon>
        <taxon>lamiids</taxon>
        <taxon>Solanales</taxon>
        <taxon>Solanaceae</taxon>
        <taxon>Solanoideae</taxon>
        <taxon>Datureae</taxon>
        <taxon>Datura</taxon>
    </lineage>
</organism>
<sequence>MELTHGGLANRSNNSVFDATSGGHPTIDLATIAANIKYFMDDISKSLRTIDTHGSEVMEFFAFSCRMQNMPSLRYGRLHLAYFTRYAMYMIPTQKYKLSRFVPSLGPHVKAVSAAAAMFANYTFVSLNARVNGGGNAVTNIDERFQARLCGLAHIEATEAFDTIII</sequence>
<proteinExistence type="predicted"/>
<evidence type="ECO:0000313" key="2">
    <source>
        <dbReference type="Proteomes" id="UP000823775"/>
    </source>
</evidence>
<feature type="non-terminal residue" evidence="1">
    <location>
        <position position="166"/>
    </location>
</feature>
<reference evidence="1 2" key="1">
    <citation type="journal article" date="2021" name="BMC Genomics">
        <title>Datura genome reveals duplications of psychoactive alkaloid biosynthetic genes and high mutation rate following tissue culture.</title>
        <authorList>
            <person name="Rajewski A."/>
            <person name="Carter-House D."/>
            <person name="Stajich J."/>
            <person name="Litt A."/>
        </authorList>
    </citation>
    <scope>NUCLEOTIDE SEQUENCE [LARGE SCALE GENOMIC DNA]</scope>
    <source>
        <strain evidence="1">AR-01</strain>
    </source>
</reference>
<keyword evidence="2" id="KW-1185">Reference proteome</keyword>